<dbReference type="OrthoDB" id="1913335at2759"/>
<dbReference type="Proteomes" id="UP000790787">
    <property type="component" value="Chromosome 22"/>
</dbReference>
<protein>
    <submittedName>
        <fullName evidence="3">Uncharacterized protein LOC107798757 isoform X1</fullName>
    </submittedName>
    <submittedName>
        <fullName evidence="3">Uncharacterized protein isoform X1</fullName>
    </submittedName>
</protein>
<dbReference type="PaxDb" id="4097-A0A1S4AKV5"/>
<gene>
    <name evidence="3" type="primary">LOC107798757</name>
</gene>
<dbReference type="OMA" id="EMMQQKW"/>
<feature type="compositionally biased region" description="Polar residues" evidence="1">
    <location>
        <begin position="1"/>
        <end position="10"/>
    </location>
</feature>
<evidence type="ECO:0000313" key="3">
    <source>
        <dbReference type="RefSeq" id="XP_016477276.1"/>
    </source>
</evidence>
<evidence type="ECO:0000313" key="2">
    <source>
        <dbReference type="Proteomes" id="UP000790787"/>
    </source>
</evidence>
<dbReference type="GeneID" id="107798757"/>
<reference evidence="3" key="2">
    <citation type="submission" date="2025-08" db="UniProtKB">
        <authorList>
            <consortium name="RefSeq"/>
        </authorList>
    </citation>
    <scope>IDENTIFICATION</scope>
    <source>
        <tissue evidence="3">Leaf</tissue>
    </source>
</reference>
<accession>A0A1S4AKV5</accession>
<dbReference type="STRING" id="4097.A0A1S4AKV5"/>
<sequence>MRSTSPSTQTIHEEVQQLPPHSTSLASQAVRENLQQLPLDSTTRTSQTIQEQFEDSINHETNEQLEEQGPSSEKKRKRGKTQMSGVHGRKERKQVVLNETNQPIGHTDEVVKELGSFLGTLARNATFCPLNVFNWRKLETKEDMWKYVKEKYDIPEVAEVWGFKSIQNAWRKYKNKLMKEYFEAYENDELRMEKRPIDVPESQFRELINIGTLIPTRNCPKPKTNMKNHRKLRYPHTAGITSFALIREAEMERVQSTQESEYGSQSVDAFASVMGPEHPGRLRLYGRGVTKTVLKRKMGDFGPFLSSTDEMMQQKWKKWKK</sequence>
<evidence type="ECO:0000256" key="1">
    <source>
        <dbReference type="SAM" id="MobiDB-lite"/>
    </source>
</evidence>
<dbReference type="RefSeq" id="XP_016477276.1">
    <property type="nucleotide sequence ID" value="XM_016621790.2"/>
</dbReference>
<dbReference type="PANTHER" id="PTHR33144">
    <property type="entry name" value="OS10G0409366 PROTEIN-RELATED"/>
    <property type="match status" value="1"/>
</dbReference>
<dbReference type="KEGG" id="nta:107798757"/>
<feature type="region of interest" description="Disordered" evidence="1">
    <location>
        <begin position="55"/>
        <end position="93"/>
    </location>
</feature>
<organism evidence="2 3">
    <name type="scientific">Nicotiana tabacum</name>
    <name type="common">Common tobacco</name>
    <dbReference type="NCBI Taxonomy" id="4097"/>
    <lineage>
        <taxon>Eukaryota</taxon>
        <taxon>Viridiplantae</taxon>
        <taxon>Streptophyta</taxon>
        <taxon>Embryophyta</taxon>
        <taxon>Tracheophyta</taxon>
        <taxon>Spermatophyta</taxon>
        <taxon>Magnoliopsida</taxon>
        <taxon>eudicotyledons</taxon>
        <taxon>Gunneridae</taxon>
        <taxon>Pentapetalae</taxon>
        <taxon>asterids</taxon>
        <taxon>lamiids</taxon>
        <taxon>Solanales</taxon>
        <taxon>Solanaceae</taxon>
        <taxon>Nicotianoideae</taxon>
        <taxon>Nicotianeae</taxon>
        <taxon>Nicotiana</taxon>
    </lineage>
</organism>
<keyword evidence="2" id="KW-1185">Reference proteome</keyword>
<name>A0A1S4AKV5_TOBAC</name>
<feature type="region of interest" description="Disordered" evidence="1">
    <location>
        <begin position="1"/>
        <end position="24"/>
    </location>
</feature>
<dbReference type="RefSeq" id="XP_016477276.1">
    <property type="nucleotide sequence ID" value="XM_016621790.1"/>
</dbReference>
<reference evidence="2" key="1">
    <citation type="journal article" date="2014" name="Nat. Commun.">
        <title>The tobacco genome sequence and its comparison with those of tomato and potato.</title>
        <authorList>
            <person name="Sierro N."/>
            <person name="Battey J.N."/>
            <person name="Ouadi S."/>
            <person name="Bakaher N."/>
            <person name="Bovet L."/>
            <person name="Willig A."/>
            <person name="Goepfert S."/>
            <person name="Peitsch M.C."/>
            <person name="Ivanov N.V."/>
        </authorList>
    </citation>
    <scope>NUCLEOTIDE SEQUENCE [LARGE SCALE GENOMIC DNA]</scope>
</reference>
<dbReference type="AlphaFoldDB" id="A0A1S4AKV5"/>
<proteinExistence type="predicted"/>
<dbReference type="PANTHER" id="PTHR33144:SF35">
    <property type="entry name" value="TRANSPOSASE, PTTA_EN_SPM, PLANT-RELATED"/>
    <property type="match status" value="1"/>
</dbReference>